<dbReference type="Proteomes" id="UP000018679">
    <property type="component" value="Unassembled WGS sequence"/>
</dbReference>
<dbReference type="Pfam" id="PF01425">
    <property type="entry name" value="Amidase"/>
    <property type="match status" value="1"/>
</dbReference>
<evidence type="ECO:0000313" key="3">
    <source>
        <dbReference type="Proteomes" id="UP000018679"/>
    </source>
</evidence>
<accession>A0AAI9IZ87</accession>
<dbReference type="PANTHER" id="PTHR11895:SF176">
    <property type="entry name" value="AMIDASE AMID-RELATED"/>
    <property type="match status" value="1"/>
</dbReference>
<dbReference type="InterPro" id="IPR000120">
    <property type="entry name" value="Amidase"/>
</dbReference>
<sequence>MSQWPARARARAASGSYSEEIMSELAFSSLAELARGLEAGRYSAVELARHYLARIARANEALHAYVSVDEAGALRLAQAADARRAAGYALGPLDGLPIAIKDLCEIEGQVTTAGSAAWRERRSKVTGTAVRRLLAAGMVVLGKTHMVEFAFGGWGTNPVMGTPRNPWDLSHPRIPGGSSSGSGVAVAAGLAPAALGSDTGGSVRIPAALNGITGLKTSAGLISLHGAVPLSQTLDSIGPMTRDAYDAMLLVQALAGPDAADPATLGVPALVYAPPREGGRPLAGRRIAVMAEENYPLAVSADVALAVRQAADTLRALGAEVATVATPFDFTRLMHANGRIIAAEAYVLHRGYIDDAALPLGEFVRARVQSGRAIGAADYIAAMREHAQARAQWRAWMQDYDALLTPSLPFAACRLDEVDEQGAPLAAFSRAGNFLGASGLALPAGFSADGLPVGVQLMGKPFDDGLLCGLGVAFQQATDWHLRTPDLRAAGLA</sequence>
<dbReference type="GO" id="GO:0003824">
    <property type="term" value="F:catalytic activity"/>
    <property type="evidence" value="ECO:0007669"/>
    <property type="project" value="InterPro"/>
</dbReference>
<protein>
    <submittedName>
        <fullName evidence="2">Amidase</fullName>
    </submittedName>
</protein>
<dbReference type="InterPro" id="IPR036928">
    <property type="entry name" value="AS_sf"/>
</dbReference>
<gene>
    <name evidence="2" type="ORF">L566_0487</name>
</gene>
<dbReference type="EMBL" id="AXSB02000037">
    <property type="protein sequence ID" value="ETH29619.1"/>
    <property type="molecule type" value="Genomic_DNA"/>
</dbReference>
<proteinExistence type="predicted"/>
<feature type="domain" description="Amidase" evidence="1">
    <location>
        <begin position="46"/>
        <end position="468"/>
    </location>
</feature>
<evidence type="ECO:0000313" key="2">
    <source>
        <dbReference type="EMBL" id="ETH29619.1"/>
    </source>
</evidence>
<dbReference type="PANTHER" id="PTHR11895">
    <property type="entry name" value="TRANSAMIDASE"/>
    <property type="match status" value="1"/>
</dbReference>
<organism evidence="2 3">
    <name type="scientific">Bordetella pertussis CHLA-26</name>
    <dbReference type="NCBI Taxonomy" id="1331284"/>
    <lineage>
        <taxon>Bacteria</taxon>
        <taxon>Pseudomonadati</taxon>
        <taxon>Pseudomonadota</taxon>
        <taxon>Betaproteobacteria</taxon>
        <taxon>Burkholderiales</taxon>
        <taxon>Alcaligenaceae</taxon>
        <taxon>Bordetella</taxon>
    </lineage>
</organism>
<comment type="caution">
    <text evidence="2">The sequence shown here is derived from an EMBL/GenBank/DDBJ whole genome shotgun (WGS) entry which is preliminary data.</text>
</comment>
<name>A0AAI9IZ87_BORPT</name>
<dbReference type="PROSITE" id="PS00571">
    <property type="entry name" value="AMIDASES"/>
    <property type="match status" value="1"/>
</dbReference>
<dbReference type="Gene3D" id="3.90.1300.10">
    <property type="entry name" value="Amidase signature (AS) domain"/>
    <property type="match status" value="1"/>
</dbReference>
<dbReference type="SUPFAM" id="SSF75304">
    <property type="entry name" value="Amidase signature (AS) enzymes"/>
    <property type="match status" value="1"/>
</dbReference>
<reference evidence="2 3" key="1">
    <citation type="journal article" date="2013" name="Genome Announc.">
        <title>Genome Sequences of 28 Bordetella pertussis U.S. Outbreak Strains Dating from 2010 to 2012.</title>
        <authorList>
            <person name="Harvill E.T."/>
            <person name="Goodfield L.L."/>
            <person name="Ivanov Y."/>
            <person name="Meyer J.A."/>
            <person name="Newth C."/>
            <person name="Cassiday P."/>
            <person name="Tondella M.L."/>
            <person name="Liao P."/>
            <person name="Zimmerman J."/>
            <person name="Meert K."/>
            <person name="Wessel D."/>
            <person name="Berger J."/>
            <person name="Dean J.M."/>
            <person name="Holubkov R."/>
            <person name="Burr J."/>
            <person name="Liu T."/>
            <person name="Brinkac L."/>
            <person name="Kim M."/>
            <person name="Losada L."/>
        </authorList>
    </citation>
    <scope>NUCLEOTIDE SEQUENCE [LARGE SCALE GENOMIC DNA]</scope>
    <source>
        <strain evidence="2 3">CHLA-26</strain>
    </source>
</reference>
<dbReference type="AlphaFoldDB" id="A0AAI9IZ87"/>
<evidence type="ECO:0000259" key="1">
    <source>
        <dbReference type="Pfam" id="PF01425"/>
    </source>
</evidence>
<dbReference type="InterPro" id="IPR020556">
    <property type="entry name" value="Amidase_CS"/>
</dbReference>
<dbReference type="InterPro" id="IPR023631">
    <property type="entry name" value="Amidase_dom"/>
</dbReference>